<evidence type="ECO:0000256" key="6">
    <source>
        <dbReference type="ARBA" id="ARBA00015188"/>
    </source>
</evidence>
<dbReference type="AlphaFoldDB" id="A0A345DBW6"/>
<evidence type="ECO:0000256" key="13">
    <source>
        <dbReference type="ARBA" id="ARBA00022984"/>
    </source>
</evidence>
<evidence type="ECO:0000256" key="7">
    <source>
        <dbReference type="ARBA" id="ARBA00022490"/>
    </source>
</evidence>
<dbReference type="EC" id="1.3.1.98" evidence="5 19"/>
<dbReference type="InterPro" id="IPR016166">
    <property type="entry name" value="FAD-bd_PCMH"/>
</dbReference>
<dbReference type="GO" id="GO:0008762">
    <property type="term" value="F:UDP-N-acetylmuramate dehydrogenase activity"/>
    <property type="evidence" value="ECO:0007669"/>
    <property type="project" value="UniProtKB-UniRule"/>
</dbReference>
<comment type="cofactor">
    <cofactor evidence="1 19">
        <name>FAD</name>
        <dbReference type="ChEBI" id="CHEBI:57692"/>
    </cofactor>
</comment>
<dbReference type="GO" id="GO:0071949">
    <property type="term" value="F:FAD binding"/>
    <property type="evidence" value="ECO:0007669"/>
    <property type="project" value="InterPro"/>
</dbReference>
<dbReference type="GO" id="GO:0008360">
    <property type="term" value="P:regulation of cell shape"/>
    <property type="evidence" value="ECO:0007669"/>
    <property type="project" value="UniProtKB-KW"/>
</dbReference>
<feature type="active site" evidence="19">
    <location>
        <position position="189"/>
    </location>
</feature>
<dbReference type="InterPro" id="IPR003170">
    <property type="entry name" value="MurB"/>
</dbReference>
<gene>
    <name evidence="19 21" type="primary">murB</name>
    <name evidence="21" type="ORF">DTO96_101594</name>
</gene>
<evidence type="ECO:0000259" key="20">
    <source>
        <dbReference type="PROSITE" id="PS51387"/>
    </source>
</evidence>
<comment type="pathway">
    <text evidence="4 19">Cell wall biogenesis; peptidoglycan biosynthesis.</text>
</comment>
<comment type="function">
    <text evidence="2 19">Cell wall formation.</text>
</comment>
<dbReference type="UniPathway" id="UPA00219"/>
<feature type="active site" description="Proton donor" evidence="19">
    <location>
        <position position="274"/>
    </location>
</feature>
<dbReference type="NCBIfam" id="NF010478">
    <property type="entry name" value="PRK13903.1"/>
    <property type="match status" value="1"/>
</dbReference>
<keyword evidence="8 19" id="KW-0132">Cell division</keyword>
<evidence type="ECO:0000256" key="3">
    <source>
        <dbReference type="ARBA" id="ARBA00004496"/>
    </source>
</evidence>
<dbReference type="InterPro" id="IPR011601">
    <property type="entry name" value="MurB_C"/>
</dbReference>
<evidence type="ECO:0000256" key="14">
    <source>
        <dbReference type="ARBA" id="ARBA00023002"/>
    </source>
</evidence>
<dbReference type="NCBIfam" id="TIGR00179">
    <property type="entry name" value="murB"/>
    <property type="match status" value="1"/>
</dbReference>
<proteinExistence type="inferred from homology"/>
<keyword evidence="10 19" id="KW-0274">FAD</keyword>
<keyword evidence="12 19" id="KW-0133">Cell shape</keyword>
<dbReference type="GO" id="GO:0071555">
    <property type="term" value="P:cell wall organization"/>
    <property type="evidence" value="ECO:0007669"/>
    <property type="project" value="UniProtKB-KW"/>
</dbReference>
<dbReference type="InterPro" id="IPR006094">
    <property type="entry name" value="Oxid_FAD_bind_N"/>
</dbReference>
<comment type="catalytic activity">
    <reaction evidence="18 19">
        <text>UDP-N-acetyl-alpha-D-muramate + NADP(+) = UDP-N-acetyl-3-O-(1-carboxyvinyl)-alpha-D-glucosamine + NADPH + H(+)</text>
        <dbReference type="Rhea" id="RHEA:12248"/>
        <dbReference type="ChEBI" id="CHEBI:15378"/>
        <dbReference type="ChEBI" id="CHEBI:57783"/>
        <dbReference type="ChEBI" id="CHEBI:58349"/>
        <dbReference type="ChEBI" id="CHEBI:68483"/>
        <dbReference type="ChEBI" id="CHEBI:70757"/>
        <dbReference type="EC" id="1.3.1.98"/>
    </reaction>
</comment>
<dbReference type="SUPFAM" id="SSF56176">
    <property type="entry name" value="FAD-binding/transporter-associated domain-like"/>
    <property type="match status" value="1"/>
</dbReference>
<dbReference type="GO" id="GO:0005829">
    <property type="term" value="C:cytosol"/>
    <property type="evidence" value="ECO:0007669"/>
    <property type="project" value="TreeGrafter"/>
</dbReference>
<keyword evidence="11 19" id="KW-0521">NADP</keyword>
<feature type="domain" description="FAD-binding PCMH-type" evidence="20">
    <location>
        <begin position="40"/>
        <end position="220"/>
    </location>
</feature>
<evidence type="ECO:0000256" key="8">
    <source>
        <dbReference type="ARBA" id="ARBA00022618"/>
    </source>
</evidence>
<dbReference type="Proteomes" id="UP000252182">
    <property type="component" value="Chromosome"/>
</dbReference>
<accession>A0A345DBW6</accession>
<dbReference type="HAMAP" id="MF_00037">
    <property type="entry name" value="MurB"/>
    <property type="match status" value="1"/>
</dbReference>
<dbReference type="PANTHER" id="PTHR21071:SF4">
    <property type="entry name" value="UDP-N-ACETYLENOLPYRUVOYLGLUCOSAMINE REDUCTASE"/>
    <property type="match status" value="1"/>
</dbReference>
<feature type="active site" evidence="19">
    <location>
        <position position="370"/>
    </location>
</feature>
<dbReference type="InterPro" id="IPR036635">
    <property type="entry name" value="MurB_C_sf"/>
</dbReference>
<dbReference type="SUPFAM" id="SSF56194">
    <property type="entry name" value="Uridine diphospho-N-Acetylenolpyruvylglucosamine reductase, MurB, C-terminal domain"/>
    <property type="match status" value="1"/>
</dbReference>
<evidence type="ECO:0000256" key="18">
    <source>
        <dbReference type="ARBA" id="ARBA00048914"/>
    </source>
</evidence>
<evidence type="ECO:0000256" key="17">
    <source>
        <dbReference type="ARBA" id="ARBA00031026"/>
    </source>
</evidence>
<evidence type="ECO:0000256" key="4">
    <source>
        <dbReference type="ARBA" id="ARBA00004752"/>
    </source>
</evidence>
<dbReference type="Gene3D" id="3.90.78.10">
    <property type="entry name" value="UDP-N-acetylenolpyruvoylglucosamine reductase, C-terminal domain"/>
    <property type="match status" value="1"/>
</dbReference>
<dbReference type="PROSITE" id="PS51387">
    <property type="entry name" value="FAD_PCMH"/>
    <property type="match status" value="1"/>
</dbReference>
<evidence type="ECO:0000256" key="10">
    <source>
        <dbReference type="ARBA" id="ARBA00022827"/>
    </source>
</evidence>
<protein>
    <recommendedName>
        <fullName evidence="6 19">UDP-N-acetylenolpyruvoylglucosamine reductase</fullName>
        <ecNumber evidence="5 19">1.3.1.98</ecNumber>
    </recommendedName>
    <alternativeName>
        <fullName evidence="17 19">UDP-N-acetylmuramate dehydrogenase</fullName>
    </alternativeName>
</protein>
<comment type="subcellular location">
    <subcellularLocation>
        <location evidence="3 19">Cytoplasm</location>
    </subcellularLocation>
</comment>
<evidence type="ECO:0000256" key="19">
    <source>
        <dbReference type="HAMAP-Rule" id="MF_00037"/>
    </source>
</evidence>
<keyword evidence="16 19" id="KW-0961">Cell wall biogenesis/degradation</keyword>
<sequence>MVELYLIDIIRDHLNFIKVNMTLSSMQHNVDLTQYNTMGFTAHAVNYLAIDADDDLAAFFQNNDLQQAHMDCFVLGGGSNLVLTRDVTGAVLHMRQRGIRIMDESSSHIRVAVAAGEVWHHWVMHCIERGWLGLENLALIPGSVGACPVQNIGAYGVEVKDTIDHVKAWDRAQHVWVHLSNAECGFAYRDSVFKKEWLIVSGQPQSRYIITEVVFKLLKDASQWRPKMAYGDVAAMATSLAGSESIQAKHVAQAIIAIRQSKLPDPAVLGNAGSFFKNPIVSVQQLERLKASFPTIPNYPQADASVKIAAGWLVEQAGYKGMRDGAVGVYEKQALVLVHHGGGQGRDLMALAQRISDGVFAKFAVRISPEPIVY</sequence>
<keyword evidence="15 19" id="KW-0131">Cell cycle</keyword>
<evidence type="ECO:0000256" key="11">
    <source>
        <dbReference type="ARBA" id="ARBA00022857"/>
    </source>
</evidence>
<dbReference type="GO" id="GO:0051301">
    <property type="term" value="P:cell division"/>
    <property type="evidence" value="ECO:0007669"/>
    <property type="project" value="UniProtKB-KW"/>
</dbReference>
<evidence type="ECO:0000256" key="12">
    <source>
        <dbReference type="ARBA" id="ARBA00022960"/>
    </source>
</evidence>
<keyword evidence="22" id="KW-1185">Reference proteome</keyword>
<reference evidence="22" key="1">
    <citation type="submission" date="2018-07" db="EMBL/GenBank/DDBJ databases">
        <authorList>
            <person name="Kim H."/>
        </authorList>
    </citation>
    <scope>NUCLEOTIDE SEQUENCE [LARGE SCALE GENOMIC DNA]</scope>
    <source>
        <strain evidence="22">F02</strain>
    </source>
</reference>
<dbReference type="NCBIfam" id="NF000755">
    <property type="entry name" value="PRK00046.1"/>
    <property type="match status" value="1"/>
</dbReference>
<evidence type="ECO:0000313" key="21">
    <source>
        <dbReference type="EMBL" id="AXF85854.1"/>
    </source>
</evidence>
<dbReference type="InterPro" id="IPR036318">
    <property type="entry name" value="FAD-bd_PCMH-like_sf"/>
</dbReference>
<evidence type="ECO:0000256" key="15">
    <source>
        <dbReference type="ARBA" id="ARBA00023306"/>
    </source>
</evidence>
<dbReference type="PANTHER" id="PTHR21071">
    <property type="entry name" value="UDP-N-ACETYLENOLPYRUVOYLGLUCOSAMINE REDUCTASE"/>
    <property type="match status" value="1"/>
</dbReference>
<dbReference type="InterPro" id="IPR016169">
    <property type="entry name" value="FAD-bd_PCMH_sub2"/>
</dbReference>
<comment type="similarity">
    <text evidence="19">Belongs to the MurB family.</text>
</comment>
<dbReference type="KEGG" id="hyf:DTO96_101594"/>
<evidence type="ECO:0000256" key="16">
    <source>
        <dbReference type="ARBA" id="ARBA00023316"/>
    </source>
</evidence>
<dbReference type="GO" id="GO:0009252">
    <property type="term" value="P:peptidoglycan biosynthetic process"/>
    <property type="evidence" value="ECO:0007669"/>
    <property type="project" value="UniProtKB-UniRule"/>
</dbReference>
<evidence type="ECO:0000256" key="1">
    <source>
        <dbReference type="ARBA" id="ARBA00001974"/>
    </source>
</evidence>
<evidence type="ECO:0000313" key="22">
    <source>
        <dbReference type="Proteomes" id="UP000252182"/>
    </source>
</evidence>
<dbReference type="Pfam" id="PF01565">
    <property type="entry name" value="FAD_binding_4"/>
    <property type="match status" value="1"/>
</dbReference>
<keyword evidence="13 19" id="KW-0573">Peptidoglycan synthesis</keyword>
<dbReference type="EMBL" id="CP031124">
    <property type="protein sequence ID" value="AXF85854.1"/>
    <property type="molecule type" value="Genomic_DNA"/>
</dbReference>
<organism evidence="21 22">
    <name type="scientific">Ephemeroptericola cinctiostellae</name>
    <dbReference type="NCBI Taxonomy" id="2268024"/>
    <lineage>
        <taxon>Bacteria</taxon>
        <taxon>Pseudomonadati</taxon>
        <taxon>Pseudomonadota</taxon>
        <taxon>Betaproteobacteria</taxon>
        <taxon>Burkholderiales</taxon>
        <taxon>Burkholderiaceae</taxon>
        <taxon>Ephemeroptericola</taxon>
    </lineage>
</organism>
<keyword evidence="14 19" id="KW-0560">Oxidoreductase</keyword>
<evidence type="ECO:0000256" key="9">
    <source>
        <dbReference type="ARBA" id="ARBA00022630"/>
    </source>
</evidence>
<evidence type="ECO:0000256" key="2">
    <source>
        <dbReference type="ARBA" id="ARBA00003921"/>
    </source>
</evidence>
<evidence type="ECO:0000256" key="5">
    <source>
        <dbReference type="ARBA" id="ARBA00012518"/>
    </source>
</evidence>
<dbReference type="Pfam" id="PF02873">
    <property type="entry name" value="MurB_C"/>
    <property type="match status" value="1"/>
</dbReference>
<dbReference type="Gene3D" id="3.30.465.10">
    <property type="match status" value="1"/>
</dbReference>
<dbReference type="InterPro" id="IPR016167">
    <property type="entry name" value="FAD-bd_PCMH_sub1"/>
</dbReference>
<keyword evidence="9 19" id="KW-0285">Flavoprotein</keyword>
<dbReference type="Gene3D" id="3.30.43.10">
    <property type="entry name" value="Uridine Diphospho-n-acetylenolpyruvylglucosamine Reductase, domain 2"/>
    <property type="match status" value="1"/>
</dbReference>
<keyword evidence="7 19" id="KW-0963">Cytoplasm</keyword>
<name>A0A345DBW6_9BURK</name>